<dbReference type="PANTHER" id="PTHR32552">
    <property type="entry name" value="FERRICHROME IRON RECEPTOR-RELATED"/>
    <property type="match status" value="1"/>
</dbReference>
<organism evidence="20 21">
    <name type="scientific">Ruegeria halocynthiae</name>
    <dbReference type="NCBI Taxonomy" id="985054"/>
    <lineage>
        <taxon>Bacteria</taxon>
        <taxon>Pseudomonadati</taxon>
        <taxon>Pseudomonadota</taxon>
        <taxon>Alphaproteobacteria</taxon>
        <taxon>Rhodobacterales</taxon>
        <taxon>Roseobacteraceae</taxon>
        <taxon>Ruegeria</taxon>
    </lineage>
</organism>
<dbReference type="GO" id="GO:0009279">
    <property type="term" value="C:cell outer membrane"/>
    <property type="evidence" value="ECO:0007669"/>
    <property type="project" value="UniProtKB-SubCell"/>
</dbReference>
<dbReference type="InterPro" id="IPR010916">
    <property type="entry name" value="TonB_box_CS"/>
</dbReference>
<evidence type="ECO:0000256" key="9">
    <source>
        <dbReference type="ARBA" id="ARBA00023065"/>
    </source>
</evidence>
<comment type="subcellular location">
    <subcellularLocation>
        <location evidence="1 14">Cell outer membrane</location>
        <topology evidence="1 14">Multi-pass membrane protein</topology>
    </subcellularLocation>
</comment>
<keyword evidence="6 14" id="KW-0812">Transmembrane</keyword>
<evidence type="ECO:0000313" key="20">
    <source>
        <dbReference type="EMBL" id="SDW97897.1"/>
    </source>
</evidence>
<dbReference type="OrthoDB" id="9760333at2"/>
<keyword evidence="13 14" id="KW-0998">Cell outer membrane</keyword>
<keyword evidence="4 14" id="KW-1134">Transmembrane beta strand</keyword>
<protein>
    <submittedName>
        <fullName evidence="20">Iron complex outermembrane recepter protein</fullName>
    </submittedName>
</protein>
<dbReference type="RefSeq" id="WP_074736633.1">
    <property type="nucleotide sequence ID" value="NZ_FNNP01000002.1"/>
</dbReference>
<evidence type="ECO:0000313" key="21">
    <source>
        <dbReference type="Proteomes" id="UP000183400"/>
    </source>
</evidence>
<dbReference type="InterPro" id="IPR010105">
    <property type="entry name" value="TonB_sidphr_rcpt"/>
</dbReference>
<dbReference type="GO" id="GO:0015891">
    <property type="term" value="P:siderophore transport"/>
    <property type="evidence" value="ECO:0007669"/>
    <property type="project" value="InterPro"/>
</dbReference>
<reference evidence="21" key="1">
    <citation type="submission" date="2016-10" db="EMBL/GenBank/DDBJ databases">
        <authorList>
            <person name="Varghese N."/>
            <person name="Submissions S."/>
        </authorList>
    </citation>
    <scope>NUCLEOTIDE SEQUENCE [LARGE SCALE GENOMIC DNA]</scope>
    <source>
        <strain evidence="21">DSM 27839</strain>
    </source>
</reference>
<evidence type="ECO:0000256" key="6">
    <source>
        <dbReference type="ARBA" id="ARBA00022692"/>
    </source>
</evidence>
<keyword evidence="5" id="KW-0410">Iron transport</keyword>
<gene>
    <name evidence="20" type="ORF">SAMN05444358_10299</name>
</gene>
<keyword evidence="3 14" id="KW-0813">Transport</keyword>
<keyword evidence="10 15" id="KW-0798">TonB box</keyword>
<evidence type="ECO:0000256" key="17">
    <source>
        <dbReference type="SAM" id="SignalP"/>
    </source>
</evidence>
<dbReference type="FunFam" id="2.170.130.10:FF:000001">
    <property type="entry name" value="Catecholate siderophore TonB-dependent receptor"/>
    <property type="match status" value="1"/>
</dbReference>
<evidence type="ECO:0000256" key="2">
    <source>
        <dbReference type="ARBA" id="ARBA00009810"/>
    </source>
</evidence>
<dbReference type="InterPro" id="IPR012910">
    <property type="entry name" value="Plug_dom"/>
</dbReference>
<evidence type="ECO:0000256" key="3">
    <source>
        <dbReference type="ARBA" id="ARBA00022448"/>
    </source>
</evidence>
<dbReference type="PROSITE" id="PS00430">
    <property type="entry name" value="TONB_DEPENDENT_REC_1"/>
    <property type="match status" value="1"/>
</dbReference>
<evidence type="ECO:0000256" key="11">
    <source>
        <dbReference type="ARBA" id="ARBA00023136"/>
    </source>
</evidence>
<dbReference type="STRING" id="985054.SAMN05444358_10299"/>
<dbReference type="Gene3D" id="2.40.170.20">
    <property type="entry name" value="TonB-dependent receptor, beta-barrel domain"/>
    <property type="match status" value="1"/>
</dbReference>
<keyword evidence="8" id="KW-0408">Iron</keyword>
<keyword evidence="12" id="KW-0675">Receptor</keyword>
<evidence type="ECO:0000256" key="4">
    <source>
        <dbReference type="ARBA" id="ARBA00022452"/>
    </source>
</evidence>
<dbReference type="GO" id="GO:0038023">
    <property type="term" value="F:signaling receptor activity"/>
    <property type="evidence" value="ECO:0007669"/>
    <property type="project" value="InterPro"/>
</dbReference>
<accession>A0A1H2XYE2</accession>
<proteinExistence type="inferred from homology"/>
<dbReference type="AlphaFoldDB" id="A0A1H2XYE2"/>
<keyword evidence="21" id="KW-1185">Reference proteome</keyword>
<feature type="domain" description="TonB-dependent receptor-like beta-barrel" evidence="18">
    <location>
        <begin position="243"/>
        <end position="703"/>
    </location>
</feature>
<dbReference type="EMBL" id="FNNP01000002">
    <property type="protein sequence ID" value="SDW97897.1"/>
    <property type="molecule type" value="Genomic_DNA"/>
</dbReference>
<keyword evidence="9" id="KW-0406">Ion transport</keyword>
<sequence>MSTRNRVLMAGPLMISTGFSAYAQTSAEPNEVVLDTIVVEGNEGNLTDNVEGYAAEAAITGTRGLPADVATTPRSVSVITSQQFDDQGATTVEEAISYTPGVTAQTFGLDGRYDQFAIRGFEVQNSNSYRDGMPMRLYGFAGWRTETFGLERIEVLRGPTSSLYGAAQPGGLVNSITKRPKFVDSTELYARASGYGGLDLGVDINTVVSDELAYRLVFLGGETGTQYDETDQGRVYFAPSVTWSPTDATNLSVFAQYQRDEVPDSYVLVPQYGSQLPNPGMSYDNEFYTNNPSRNDIETTQSYVGYELDHEFGDGFTFRSRARYADNDWTNKTGYAAAFFSTSTLPFLPQPSIPGSINAGALVNFDVDNSAKQATFDNAISKELSFGNVHATVIAGLDYYHSDYDGSQSYAFGGIREYGAGNIFGLPGVSNDPLVTNTISQEIKQTGLYLLGNFEIGSNLIIDAGLRHDWLDISGEAATISATPLLPSTSTDLDNKQNFTSGNLGASYNFNNGISVYGALARSFNLPPSGVDASGAQLNVEHSQSWEVGAKFRPLGTNSLLSIAYYDIAKKDTPQAIAGRPGAFEQVGEVRSKGIEVGVNYAFANGLSVLGAYNYIDAKITKNASNQGNRLARIPEHSASLWLAYDVAQVPGLRVGAGARYIGERFSDNANSAEFEVSDVTVFDASVTYERNGWVTTLAARNLADNEYVSYCQIDNTGIVDLFPFINAAEAGGCAYGAARSIELTLSRRF</sequence>
<dbReference type="InterPro" id="IPR037066">
    <property type="entry name" value="Plug_dom_sf"/>
</dbReference>
<dbReference type="NCBIfam" id="TIGR01783">
    <property type="entry name" value="TonB-siderophor"/>
    <property type="match status" value="1"/>
</dbReference>
<evidence type="ECO:0000256" key="1">
    <source>
        <dbReference type="ARBA" id="ARBA00004571"/>
    </source>
</evidence>
<dbReference type="CDD" id="cd01347">
    <property type="entry name" value="ligand_gated_channel"/>
    <property type="match status" value="1"/>
</dbReference>
<evidence type="ECO:0000256" key="16">
    <source>
        <dbReference type="RuleBase" id="RU003357"/>
    </source>
</evidence>
<evidence type="ECO:0000259" key="18">
    <source>
        <dbReference type="Pfam" id="PF00593"/>
    </source>
</evidence>
<dbReference type="PANTHER" id="PTHR32552:SF68">
    <property type="entry name" value="FERRICHROME OUTER MEMBRANE TRANSPORTER_PHAGE RECEPTOR"/>
    <property type="match status" value="1"/>
</dbReference>
<dbReference type="Pfam" id="PF07715">
    <property type="entry name" value="Plug"/>
    <property type="match status" value="1"/>
</dbReference>
<evidence type="ECO:0000256" key="13">
    <source>
        <dbReference type="ARBA" id="ARBA00023237"/>
    </source>
</evidence>
<dbReference type="Pfam" id="PF00593">
    <property type="entry name" value="TonB_dep_Rec_b-barrel"/>
    <property type="match status" value="1"/>
</dbReference>
<name>A0A1H2XYE2_9RHOB</name>
<evidence type="ECO:0000256" key="12">
    <source>
        <dbReference type="ARBA" id="ARBA00023170"/>
    </source>
</evidence>
<dbReference type="InterPro" id="IPR000531">
    <property type="entry name" value="Beta-barrel_TonB"/>
</dbReference>
<feature type="domain" description="TonB-dependent receptor plug" evidence="19">
    <location>
        <begin position="69"/>
        <end position="171"/>
    </location>
</feature>
<dbReference type="SUPFAM" id="SSF56935">
    <property type="entry name" value="Porins"/>
    <property type="match status" value="1"/>
</dbReference>
<dbReference type="InterPro" id="IPR036942">
    <property type="entry name" value="Beta-barrel_TonB_sf"/>
</dbReference>
<evidence type="ECO:0000256" key="8">
    <source>
        <dbReference type="ARBA" id="ARBA00023004"/>
    </source>
</evidence>
<dbReference type="GO" id="GO:0015344">
    <property type="term" value="F:siderophore uptake transmembrane transporter activity"/>
    <property type="evidence" value="ECO:0007669"/>
    <property type="project" value="TreeGrafter"/>
</dbReference>
<evidence type="ECO:0000256" key="7">
    <source>
        <dbReference type="ARBA" id="ARBA00022729"/>
    </source>
</evidence>
<evidence type="ECO:0000256" key="5">
    <source>
        <dbReference type="ARBA" id="ARBA00022496"/>
    </source>
</evidence>
<evidence type="ECO:0000256" key="15">
    <source>
        <dbReference type="PROSITE-ProRule" id="PRU10143"/>
    </source>
</evidence>
<keyword evidence="11 14" id="KW-0472">Membrane</keyword>
<dbReference type="Gene3D" id="2.170.130.10">
    <property type="entry name" value="TonB-dependent receptor, plug domain"/>
    <property type="match status" value="1"/>
</dbReference>
<evidence type="ECO:0000259" key="19">
    <source>
        <dbReference type="Pfam" id="PF07715"/>
    </source>
</evidence>
<dbReference type="InterPro" id="IPR039426">
    <property type="entry name" value="TonB-dep_rcpt-like"/>
</dbReference>
<dbReference type="PROSITE" id="PS52016">
    <property type="entry name" value="TONB_DEPENDENT_REC_3"/>
    <property type="match status" value="1"/>
</dbReference>
<feature type="signal peptide" evidence="17">
    <location>
        <begin position="1"/>
        <end position="23"/>
    </location>
</feature>
<feature type="short sequence motif" description="TonB box" evidence="15">
    <location>
        <begin position="36"/>
        <end position="42"/>
    </location>
</feature>
<keyword evidence="7 17" id="KW-0732">Signal</keyword>
<evidence type="ECO:0000256" key="14">
    <source>
        <dbReference type="PROSITE-ProRule" id="PRU01360"/>
    </source>
</evidence>
<dbReference type="Proteomes" id="UP000183400">
    <property type="component" value="Unassembled WGS sequence"/>
</dbReference>
<feature type="chain" id="PRO_5010267241" evidence="17">
    <location>
        <begin position="24"/>
        <end position="750"/>
    </location>
</feature>
<evidence type="ECO:0000256" key="10">
    <source>
        <dbReference type="ARBA" id="ARBA00023077"/>
    </source>
</evidence>
<comment type="similarity">
    <text evidence="2 14 16">Belongs to the TonB-dependent receptor family.</text>
</comment>